<gene>
    <name evidence="1" type="ordered locus">blr2592</name>
</gene>
<proteinExistence type="predicted"/>
<dbReference type="KEGG" id="bja:blr2592"/>
<evidence type="ECO:0000313" key="1">
    <source>
        <dbReference type="EMBL" id="BAC47857.1"/>
    </source>
</evidence>
<protein>
    <submittedName>
        <fullName evidence="1">Blr2592 protein</fullName>
    </submittedName>
</protein>
<dbReference type="OrthoDB" id="8230055at2"/>
<dbReference type="EnsemblBacteria" id="BAC47857">
    <property type="protein sequence ID" value="BAC47857"/>
    <property type="gene ID" value="BAC47857"/>
</dbReference>
<dbReference type="HOGENOM" id="CLU_137791_0_0_5"/>
<reference evidence="2" key="1">
    <citation type="journal article" date="2002" name="DNA Res.">
        <title>Complete genomic sequence of nitrogen-fixing symbiotic bacterium Bradyrhizobium japonicum USDA110.</title>
        <authorList>
            <person name="Kaneko T."/>
            <person name="Nakamura Y."/>
            <person name="Sato S."/>
            <person name="Minamisawa K."/>
            <person name="Uchiumi T."/>
            <person name="Sasamoto S."/>
            <person name="Watanabe A."/>
            <person name="Idesawa K."/>
            <person name="Iriguchi M."/>
            <person name="Kawashima K."/>
            <person name="Kohara M."/>
            <person name="Matsumoto M."/>
            <person name="Shimpo S."/>
            <person name="Tsuruoka H."/>
            <person name="Wada T."/>
            <person name="Yamada M."/>
            <person name="Tabata S."/>
        </authorList>
    </citation>
    <scope>NUCLEOTIDE SEQUENCE [LARGE SCALE GENOMIC DNA]</scope>
    <source>
        <strain evidence="2">JCM 10833 / BCRC 13528 / IAM 13628 / NBRC 14792 / USDA 110</strain>
    </source>
</reference>
<name>Q89S20_BRADU</name>
<dbReference type="EMBL" id="BA000040">
    <property type="protein sequence ID" value="BAC47857.1"/>
    <property type="molecule type" value="Genomic_DNA"/>
</dbReference>
<dbReference type="PATRIC" id="fig|224911.5.peg.2559"/>
<dbReference type="PhylomeDB" id="Q89S20"/>
<organism evidence="1 2">
    <name type="scientific">Bradyrhizobium diazoefficiens (strain JCM 10833 / BCRC 13528 / IAM 13628 / NBRC 14792 / USDA 110)</name>
    <dbReference type="NCBI Taxonomy" id="224911"/>
    <lineage>
        <taxon>Bacteria</taxon>
        <taxon>Pseudomonadati</taxon>
        <taxon>Pseudomonadota</taxon>
        <taxon>Alphaproteobacteria</taxon>
        <taxon>Hyphomicrobiales</taxon>
        <taxon>Nitrobacteraceae</taxon>
        <taxon>Bradyrhizobium</taxon>
    </lineage>
</organism>
<sequence>MTGSSEKAAFARQSSKSRVALAAMKTPRRAARVELRTSGRFVEPAGGSYLIGADMDRLKLSLRCALLVAPLVLSAGSALGRDDGRYADSPLKPWFDSLRSHLGPCCSDADGFAVSDPDWESHDGHYRVRLDGQWVDVPDEAVITEPNRAGRTMVWPVKTAFGISIRCFMPGSMI</sequence>
<accession>Q89S20</accession>
<keyword evidence="2" id="KW-1185">Reference proteome</keyword>
<dbReference type="AlphaFoldDB" id="Q89S20"/>
<dbReference type="eggNOG" id="ENOG5030W51">
    <property type="taxonomic scope" value="Bacteria"/>
</dbReference>
<dbReference type="InParanoid" id="Q89S20"/>
<evidence type="ECO:0000313" key="2">
    <source>
        <dbReference type="Proteomes" id="UP000002526"/>
    </source>
</evidence>
<dbReference type="Proteomes" id="UP000002526">
    <property type="component" value="Chromosome"/>
</dbReference>